<name>A0A512INM0_9HYPH</name>
<keyword evidence="13" id="KW-0902">Two-component regulatory system</keyword>
<keyword evidence="7" id="KW-0479">Metal-binding</keyword>
<dbReference type="InterPro" id="IPR011712">
    <property type="entry name" value="Sig_transdc_His_kin_sub3_dim/P"/>
</dbReference>
<comment type="cofactor">
    <cofactor evidence="2">
        <name>[4Fe-4S] cluster</name>
        <dbReference type="ChEBI" id="CHEBI:49883"/>
    </cofactor>
</comment>
<evidence type="ECO:0000256" key="8">
    <source>
        <dbReference type="ARBA" id="ARBA00022490"/>
    </source>
</evidence>
<protein>
    <recommendedName>
        <fullName evidence="6">Oxygen sensor histidine kinase NreB</fullName>
        <ecNumber evidence="5">2.7.13.3</ecNumber>
    </recommendedName>
    <alternativeName>
        <fullName evidence="16">Nitrogen regulation protein B</fullName>
    </alternativeName>
</protein>
<dbReference type="InterPro" id="IPR003594">
    <property type="entry name" value="HATPase_dom"/>
</dbReference>
<evidence type="ECO:0000256" key="12">
    <source>
        <dbReference type="ARBA" id="ARBA00023004"/>
    </source>
</evidence>
<dbReference type="Gene3D" id="6.10.340.10">
    <property type="match status" value="1"/>
</dbReference>
<dbReference type="Pfam" id="PF00672">
    <property type="entry name" value="HAMP"/>
    <property type="match status" value="1"/>
</dbReference>
<dbReference type="PRINTS" id="PR00344">
    <property type="entry name" value="BCTRLSENSOR"/>
</dbReference>
<evidence type="ECO:0000256" key="18">
    <source>
        <dbReference type="SAM" id="Phobius"/>
    </source>
</evidence>
<dbReference type="GO" id="GO:0000155">
    <property type="term" value="F:phosphorelay sensor kinase activity"/>
    <property type="evidence" value="ECO:0007669"/>
    <property type="project" value="InterPro"/>
</dbReference>
<dbReference type="PROSITE" id="PS50885">
    <property type="entry name" value="HAMP"/>
    <property type="match status" value="1"/>
</dbReference>
<dbReference type="InterPro" id="IPR050482">
    <property type="entry name" value="Sensor_HK_TwoCompSys"/>
</dbReference>
<dbReference type="Pfam" id="PF02518">
    <property type="entry name" value="HATPase_c"/>
    <property type="match status" value="1"/>
</dbReference>
<evidence type="ECO:0000256" key="16">
    <source>
        <dbReference type="ARBA" id="ARBA00030800"/>
    </source>
</evidence>
<evidence type="ECO:0000256" key="5">
    <source>
        <dbReference type="ARBA" id="ARBA00012438"/>
    </source>
</evidence>
<feature type="transmembrane region" description="Helical" evidence="18">
    <location>
        <begin position="197"/>
        <end position="223"/>
    </location>
</feature>
<evidence type="ECO:0000256" key="6">
    <source>
        <dbReference type="ARBA" id="ARBA00017322"/>
    </source>
</evidence>
<comment type="function">
    <text evidence="15">Member of the two-component regulatory system NreB/NreC involved in the control of dissimilatory nitrate/nitrite reduction in response to oxygen. NreB functions as a direct oxygen sensor histidine kinase which is autophosphorylated, in the absence of oxygen, probably at the conserved histidine residue, and transfers its phosphate group probably to a conserved aspartate residue of NreC. NreB/NreC activates the expression of the nitrate (narGHJI) and nitrite (nir) reductase operons, as well as the putative nitrate transporter gene narT.</text>
</comment>
<keyword evidence="18" id="KW-0472">Membrane</keyword>
<gene>
    <name evidence="20" type="ORF">MHA02_16160</name>
</gene>
<feature type="region of interest" description="Disordered" evidence="17">
    <location>
        <begin position="1"/>
        <end position="26"/>
    </location>
</feature>
<reference evidence="20 21" key="1">
    <citation type="submission" date="2019-07" db="EMBL/GenBank/DDBJ databases">
        <title>Whole genome shotgun sequence of Methylobacterium haplocladii NBRC 107714.</title>
        <authorList>
            <person name="Hosoyama A."/>
            <person name="Uohara A."/>
            <person name="Ohji S."/>
            <person name="Ichikawa N."/>
        </authorList>
    </citation>
    <scope>NUCLEOTIDE SEQUENCE [LARGE SCALE GENOMIC DNA]</scope>
    <source>
        <strain evidence="20 21">NBRC 107714</strain>
    </source>
</reference>
<keyword evidence="11 20" id="KW-0418">Kinase</keyword>
<feature type="domain" description="HAMP" evidence="19">
    <location>
        <begin position="224"/>
        <end position="276"/>
    </location>
</feature>
<evidence type="ECO:0000256" key="11">
    <source>
        <dbReference type="ARBA" id="ARBA00022777"/>
    </source>
</evidence>
<dbReference type="InterPro" id="IPR004358">
    <property type="entry name" value="Sig_transdc_His_kin-like_C"/>
</dbReference>
<evidence type="ECO:0000256" key="14">
    <source>
        <dbReference type="ARBA" id="ARBA00023014"/>
    </source>
</evidence>
<dbReference type="Gene3D" id="3.30.565.10">
    <property type="entry name" value="Histidine kinase-like ATPase, C-terminal domain"/>
    <property type="match status" value="1"/>
</dbReference>
<evidence type="ECO:0000313" key="21">
    <source>
        <dbReference type="Proteomes" id="UP000321258"/>
    </source>
</evidence>
<evidence type="ECO:0000256" key="3">
    <source>
        <dbReference type="ARBA" id="ARBA00004370"/>
    </source>
</evidence>
<keyword evidence="14" id="KW-0411">Iron-sulfur</keyword>
<dbReference type="PANTHER" id="PTHR24421:SF58">
    <property type="entry name" value="SIGNAL TRANSDUCTION HISTIDINE-PROTEIN KINASE_PHOSPHATASE UHPB"/>
    <property type="match status" value="1"/>
</dbReference>
<proteinExistence type="predicted"/>
<evidence type="ECO:0000256" key="13">
    <source>
        <dbReference type="ARBA" id="ARBA00023012"/>
    </source>
</evidence>
<dbReference type="SUPFAM" id="SSF55874">
    <property type="entry name" value="ATPase domain of HSP90 chaperone/DNA topoisomerase II/histidine kinase"/>
    <property type="match status" value="1"/>
</dbReference>
<evidence type="ECO:0000256" key="10">
    <source>
        <dbReference type="ARBA" id="ARBA00022679"/>
    </source>
</evidence>
<dbReference type="SMART" id="SM00304">
    <property type="entry name" value="HAMP"/>
    <property type="match status" value="1"/>
</dbReference>
<evidence type="ECO:0000313" key="20">
    <source>
        <dbReference type="EMBL" id="GEO99228.1"/>
    </source>
</evidence>
<dbReference type="EC" id="2.7.13.3" evidence="5"/>
<comment type="catalytic activity">
    <reaction evidence="1">
        <text>ATP + protein L-histidine = ADP + protein N-phospho-L-histidine.</text>
        <dbReference type="EC" id="2.7.13.3"/>
    </reaction>
</comment>
<evidence type="ECO:0000256" key="9">
    <source>
        <dbReference type="ARBA" id="ARBA00022553"/>
    </source>
</evidence>
<keyword evidence="12" id="KW-0408">Iron</keyword>
<dbReference type="GO" id="GO:0051539">
    <property type="term" value="F:4 iron, 4 sulfur cluster binding"/>
    <property type="evidence" value="ECO:0007669"/>
    <property type="project" value="UniProtKB-KW"/>
</dbReference>
<dbReference type="GO" id="GO:0046983">
    <property type="term" value="F:protein dimerization activity"/>
    <property type="evidence" value="ECO:0007669"/>
    <property type="project" value="InterPro"/>
</dbReference>
<comment type="subcellular location">
    <subcellularLocation>
        <location evidence="4">Cytoplasm</location>
    </subcellularLocation>
    <subcellularLocation>
        <location evidence="3">Membrane</location>
    </subcellularLocation>
</comment>
<evidence type="ECO:0000256" key="15">
    <source>
        <dbReference type="ARBA" id="ARBA00024827"/>
    </source>
</evidence>
<feature type="transmembrane region" description="Helical" evidence="18">
    <location>
        <begin position="58"/>
        <end position="79"/>
    </location>
</feature>
<dbReference type="Pfam" id="PF07730">
    <property type="entry name" value="HisKA_3"/>
    <property type="match status" value="1"/>
</dbReference>
<keyword evidence="8" id="KW-0963">Cytoplasm</keyword>
<evidence type="ECO:0000256" key="2">
    <source>
        <dbReference type="ARBA" id="ARBA00001966"/>
    </source>
</evidence>
<dbReference type="GO" id="GO:0016020">
    <property type="term" value="C:membrane"/>
    <property type="evidence" value="ECO:0007669"/>
    <property type="project" value="UniProtKB-SubCell"/>
</dbReference>
<organism evidence="20 21">
    <name type="scientific">Methylobacterium haplocladii</name>
    <dbReference type="NCBI Taxonomy" id="1176176"/>
    <lineage>
        <taxon>Bacteria</taxon>
        <taxon>Pseudomonadati</taxon>
        <taxon>Pseudomonadota</taxon>
        <taxon>Alphaproteobacteria</taxon>
        <taxon>Hyphomicrobiales</taxon>
        <taxon>Methylobacteriaceae</taxon>
        <taxon>Methylobacterium</taxon>
    </lineage>
</organism>
<dbReference type="CDD" id="cd16917">
    <property type="entry name" value="HATPase_UhpB-NarQ-NarX-like"/>
    <property type="match status" value="1"/>
</dbReference>
<sequence length="513" mass="54851">MPKYPEPGAGADRRGGDLSGAPMTMMPKATQFDAPSAARVGTPGRASIWATLPTRTRLILVVLAIDLIAAFVSCGVMVLNARSAVKVEMNATRATVEPLVADTIRMARSPTPDSLLHTLDLRFQTLRHVRVAVFDAKGERTGFVLPDKRRDRHVAPSWFVALIAPPPEQHDLPIVVNGERIGKAVVTEEPLDEIDEVWGYAASLSLASLLLNLAVLAALTIAFGRVLRPLEGLAEGLTQLERHDYTAHLDPPASRELAAIAERFNSVAGALREARDANGRLNRQLLTAQDDEGRRIALELHDEFGPCLFALEANAASVARIAEGESVPDRGKLAARAAEIGSIVGQVQARNRELLNRLRPHALGQVPLAECLNLLLADFGRRHPGTLFTGSFEELARDYGDLVDLTVFRCIQESMTNAVRHGAAKHVRAEARESSGPGPAILHVVVRDDGAGIAPDHGTGLGLSGMRERVEALDGSFALDNASSGAVVRIAIPIVPERGAEAQSADPPSPPSS</sequence>
<keyword evidence="18" id="KW-1133">Transmembrane helix</keyword>
<accession>A0A512INM0</accession>
<dbReference type="EMBL" id="BJZT01000014">
    <property type="protein sequence ID" value="GEO99228.1"/>
    <property type="molecule type" value="Genomic_DNA"/>
</dbReference>
<dbReference type="GO" id="GO:0005737">
    <property type="term" value="C:cytoplasm"/>
    <property type="evidence" value="ECO:0007669"/>
    <property type="project" value="UniProtKB-SubCell"/>
</dbReference>
<keyword evidence="18" id="KW-0812">Transmembrane</keyword>
<dbReference type="AlphaFoldDB" id="A0A512INM0"/>
<dbReference type="CDD" id="cd06225">
    <property type="entry name" value="HAMP"/>
    <property type="match status" value="1"/>
</dbReference>
<comment type="caution">
    <text evidence="20">The sequence shown here is derived from an EMBL/GenBank/DDBJ whole genome shotgun (WGS) entry which is preliminary data.</text>
</comment>
<evidence type="ECO:0000256" key="17">
    <source>
        <dbReference type="SAM" id="MobiDB-lite"/>
    </source>
</evidence>
<dbReference type="InterPro" id="IPR003660">
    <property type="entry name" value="HAMP_dom"/>
</dbReference>
<evidence type="ECO:0000256" key="1">
    <source>
        <dbReference type="ARBA" id="ARBA00000085"/>
    </source>
</evidence>
<dbReference type="InterPro" id="IPR036890">
    <property type="entry name" value="HATPase_C_sf"/>
</dbReference>
<keyword evidence="21" id="KW-1185">Reference proteome</keyword>
<dbReference type="SMART" id="SM00387">
    <property type="entry name" value="HATPase_c"/>
    <property type="match status" value="1"/>
</dbReference>
<keyword evidence="10" id="KW-0808">Transferase</keyword>
<keyword evidence="7" id="KW-0004">4Fe-4S</keyword>
<evidence type="ECO:0000259" key="19">
    <source>
        <dbReference type="PROSITE" id="PS50885"/>
    </source>
</evidence>
<keyword evidence="9" id="KW-0597">Phosphoprotein</keyword>
<evidence type="ECO:0000256" key="4">
    <source>
        <dbReference type="ARBA" id="ARBA00004496"/>
    </source>
</evidence>
<dbReference type="Proteomes" id="UP000321258">
    <property type="component" value="Unassembled WGS sequence"/>
</dbReference>
<evidence type="ECO:0000256" key="7">
    <source>
        <dbReference type="ARBA" id="ARBA00022485"/>
    </source>
</evidence>
<dbReference type="PANTHER" id="PTHR24421">
    <property type="entry name" value="NITRATE/NITRITE SENSOR PROTEIN NARX-RELATED"/>
    <property type="match status" value="1"/>
</dbReference>